<protein>
    <submittedName>
        <fullName evidence="2">Uncharacterized protein</fullName>
    </submittedName>
</protein>
<feature type="region of interest" description="Disordered" evidence="1">
    <location>
        <begin position="210"/>
        <end position="243"/>
    </location>
</feature>
<dbReference type="Proteomes" id="UP000030706">
    <property type="component" value="Unassembled WGS sequence"/>
</dbReference>
<accession>A0A074Y4Z0</accession>
<organism evidence="2 3">
    <name type="scientific">Aureobasidium pullulans EXF-150</name>
    <dbReference type="NCBI Taxonomy" id="1043002"/>
    <lineage>
        <taxon>Eukaryota</taxon>
        <taxon>Fungi</taxon>
        <taxon>Dikarya</taxon>
        <taxon>Ascomycota</taxon>
        <taxon>Pezizomycotina</taxon>
        <taxon>Dothideomycetes</taxon>
        <taxon>Dothideomycetidae</taxon>
        <taxon>Dothideales</taxon>
        <taxon>Saccotheciaceae</taxon>
        <taxon>Aureobasidium</taxon>
    </lineage>
</organism>
<evidence type="ECO:0000313" key="3">
    <source>
        <dbReference type="Proteomes" id="UP000030706"/>
    </source>
</evidence>
<evidence type="ECO:0000313" key="2">
    <source>
        <dbReference type="EMBL" id="KEQ89247.1"/>
    </source>
</evidence>
<feature type="compositionally biased region" description="Low complexity" evidence="1">
    <location>
        <begin position="80"/>
        <end position="96"/>
    </location>
</feature>
<feature type="compositionally biased region" description="Basic and acidic residues" evidence="1">
    <location>
        <begin position="104"/>
        <end position="115"/>
    </location>
</feature>
<keyword evidence="3" id="KW-1185">Reference proteome</keyword>
<dbReference type="RefSeq" id="XP_029765434.1">
    <property type="nucleotide sequence ID" value="XM_029902346.1"/>
</dbReference>
<dbReference type="AlphaFoldDB" id="A0A074Y4Z0"/>
<proteinExistence type="predicted"/>
<reference evidence="2 3" key="1">
    <citation type="journal article" date="2014" name="BMC Genomics">
        <title>Genome sequencing of four Aureobasidium pullulans varieties: biotechnological potential, stress tolerance, and description of new species.</title>
        <authorList>
            <person name="Gostin Ar C."/>
            <person name="Ohm R.A."/>
            <person name="Kogej T."/>
            <person name="Sonjak S."/>
            <person name="Turk M."/>
            <person name="Zajc J."/>
            <person name="Zalar P."/>
            <person name="Grube M."/>
            <person name="Sun H."/>
            <person name="Han J."/>
            <person name="Sharma A."/>
            <person name="Chiniquy J."/>
            <person name="Ngan C.Y."/>
            <person name="Lipzen A."/>
            <person name="Barry K."/>
            <person name="Grigoriev I.V."/>
            <person name="Gunde-Cimerman N."/>
        </authorList>
    </citation>
    <scope>NUCLEOTIDE SEQUENCE [LARGE SCALE GENOMIC DNA]</scope>
    <source>
        <strain evidence="2 3">EXF-150</strain>
    </source>
</reference>
<feature type="compositionally biased region" description="Basic and acidic residues" evidence="1">
    <location>
        <begin position="141"/>
        <end position="151"/>
    </location>
</feature>
<dbReference type="OrthoDB" id="3886649at2759"/>
<dbReference type="HOGENOM" id="CLU_1165635_0_0_1"/>
<evidence type="ECO:0000256" key="1">
    <source>
        <dbReference type="SAM" id="MobiDB-lite"/>
    </source>
</evidence>
<sequence>MSRNSFDEGDDQITPLARQFTQTEEGNRVLQMGNMAAARRKNSIHRTSPPNGLTDHNNRNASPPNNGHVREQIPSELPARSKTTSGGGMSRSKSMKQALGRAMSTRDREPHKEHTISNTGFAPSRSKSLRAPPPPRLNLRRQQEAAKKGEEPVPVPDFPSPGRAPRGQRIFDPQTIAEDEGVDVEKTGGWAVDKKTQKKLDDERARIEEQERQNVFSGDDGDIRHNKTGRQRSKSFKEFFKRG</sequence>
<feature type="compositionally biased region" description="Polar residues" evidence="1">
    <location>
        <begin position="45"/>
        <end position="65"/>
    </location>
</feature>
<name>A0A074Y4Z0_AURPU</name>
<gene>
    <name evidence="2" type="ORF">M438DRAFT_308478</name>
</gene>
<dbReference type="GeneID" id="40744652"/>
<dbReference type="EMBL" id="KL584974">
    <property type="protein sequence ID" value="KEQ89247.1"/>
    <property type="molecule type" value="Genomic_DNA"/>
</dbReference>
<feature type="region of interest" description="Disordered" evidence="1">
    <location>
        <begin position="1"/>
        <end position="168"/>
    </location>
</feature>